<dbReference type="Proteomes" id="UP001243375">
    <property type="component" value="Unassembled WGS sequence"/>
</dbReference>
<protein>
    <submittedName>
        <fullName evidence="1">Uncharacterized protein</fullName>
    </submittedName>
</protein>
<sequence>MAEWSSSPERPVTQARQVPSTSAAPRSRYLTRSATRKGTTNISHILLEQRPATVRSSKSSNTTLAKVGGGPKTRKPFIEALNRAAGQGDKEDNNGSATIQQDDKEEKASFSPVKPLLADRKRRSSAFTSSPRGLENSPNTRPRKVARIPQLSAIRLSPFKPTIIRPVIRSDASSSSDVPKVEAESFTNPSTSSSIISPLLPSVDQPAPSIKIESPAKVPVGSSTPFRYGTNRILDVPLSAVKKGARWSLASDLSDDSLLLQASPKKPAEQGRLLSRNSGDTRNARSPEARQRLFPLGFGRREDLELGFLEEETADNIQVNTEDPSERQNSSRNISNSLLSSISKVSLDRQRKSAPTQKTSAARIVQRAQKSLSLPRTTSSYAKPTQSSAKAASITAANINARTALENVIRRPAGKAVSTPVAEVAASISTAPFSRPCGKQSRASGTSYLGDATLVGSSMDIAGAGNATISPGKPLVKPVARIPPNMEHRSPQKPPLTLGRAAPHPATNTTLQPARNHARRKSLTMETSKSLYGLSAALAKLTVKRPSLEGKSGDTSISSDSTLMKETGAAARSTTNTSETMKPTGSIADTATRKPAQPIPISRIPKSISVQGRNSLTRLAEVNRRISGEMQQPADENLALPTGKETATQVSSVKPKVARGIFHGVTVFVDVRTAEGDDSSAVFVEMLRAGGAKVLSKPTDNCTHVVFKSGKASTLIWWRKQPLPKPHIVGIGWVTRSNELGQRAAEGTFQVDVTAQAVFQKVC</sequence>
<proteinExistence type="predicted"/>
<keyword evidence="2" id="KW-1185">Reference proteome</keyword>
<name>A0ACC2X6A8_9TREE</name>
<evidence type="ECO:0000313" key="2">
    <source>
        <dbReference type="Proteomes" id="UP001243375"/>
    </source>
</evidence>
<comment type="caution">
    <text evidence="1">The sequence shown here is derived from an EMBL/GenBank/DDBJ whole genome shotgun (WGS) entry which is preliminary data.</text>
</comment>
<gene>
    <name evidence="1" type="ORF">QFC22_003806</name>
</gene>
<organism evidence="1 2">
    <name type="scientific">Naganishia vaughanmartiniae</name>
    <dbReference type="NCBI Taxonomy" id="1424756"/>
    <lineage>
        <taxon>Eukaryota</taxon>
        <taxon>Fungi</taxon>
        <taxon>Dikarya</taxon>
        <taxon>Basidiomycota</taxon>
        <taxon>Agaricomycotina</taxon>
        <taxon>Tremellomycetes</taxon>
        <taxon>Filobasidiales</taxon>
        <taxon>Filobasidiaceae</taxon>
        <taxon>Naganishia</taxon>
    </lineage>
</organism>
<evidence type="ECO:0000313" key="1">
    <source>
        <dbReference type="EMBL" id="KAJ9118586.1"/>
    </source>
</evidence>
<reference evidence="1" key="1">
    <citation type="submission" date="2023-04" db="EMBL/GenBank/DDBJ databases">
        <title>Draft Genome sequencing of Naganishia species isolated from polar environments using Oxford Nanopore Technology.</title>
        <authorList>
            <person name="Leo P."/>
            <person name="Venkateswaran K."/>
        </authorList>
    </citation>
    <scope>NUCLEOTIDE SEQUENCE</scope>
    <source>
        <strain evidence="1">MNA-CCFEE 5425</strain>
    </source>
</reference>
<accession>A0ACC2X6A8</accession>
<dbReference type="EMBL" id="JASBWU010000010">
    <property type="protein sequence ID" value="KAJ9118586.1"/>
    <property type="molecule type" value="Genomic_DNA"/>
</dbReference>